<feature type="transmembrane region" description="Helical" evidence="4">
    <location>
        <begin position="175"/>
        <end position="193"/>
    </location>
</feature>
<feature type="transmembrane region" description="Helical" evidence="4">
    <location>
        <begin position="366"/>
        <end position="383"/>
    </location>
</feature>
<feature type="transmembrane region" description="Helical" evidence="4">
    <location>
        <begin position="54"/>
        <end position="75"/>
    </location>
</feature>
<keyword evidence="7" id="KW-1185">Reference proteome</keyword>
<name>A0A1I6GDA1_9RHOB</name>
<reference evidence="7" key="1">
    <citation type="submission" date="2016-10" db="EMBL/GenBank/DDBJ databases">
        <authorList>
            <person name="Varghese N."/>
            <person name="Submissions S."/>
        </authorList>
    </citation>
    <scope>NUCLEOTIDE SEQUENCE [LARGE SCALE GENOMIC DNA]</scope>
    <source>
        <strain evidence="7">DSM 26921</strain>
    </source>
</reference>
<keyword evidence="3 4" id="KW-0472">Membrane</keyword>
<dbReference type="GO" id="GO:0022857">
    <property type="term" value="F:transmembrane transporter activity"/>
    <property type="evidence" value="ECO:0007669"/>
    <property type="project" value="InterPro"/>
</dbReference>
<evidence type="ECO:0000313" key="6">
    <source>
        <dbReference type="EMBL" id="SFR40169.1"/>
    </source>
</evidence>
<dbReference type="OrthoDB" id="9812221at2"/>
<keyword evidence="1 4" id="KW-0812">Transmembrane</keyword>
<evidence type="ECO:0000256" key="1">
    <source>
        <dbReference type="ARBA" id="ARBA00022692"/>
    </source>
</evidence>
<feature type="transmembrane region" description="Helical" evidence="4">
    <location>
        <begin position="269"/>
        <end position="291"/>
    </location>
</feature>
<organism evidence="6 7">
    <name type="scientific">Litoreibacter janthinus</name>
    <dbReference type="NCBI Taxonomy" id="670154"/>
    <lineage>
        <taxon>Bacteria</taxon>
        <taxon>Pseudomonadati</taxon>
        <taxon>Pseudomonadota</taxon>
        <taxon>Alphaproteobacteria</taxon>
        <taxon>Rhodobacterales</taxon>
        <taxon>Roseobacteraceae</taxon>
        <taxon>Litoreibacter</taxon>
    </lineage>
</organism>
<feature type="transmembrane region" description="Helical" evidence="4">
    <location>
        <begin position="20"/>
        <end position="42"/>
    </location>
</feature>
<feature type="transmembrane region" description="Helical" evidence="4">
    <location>
        <begin position="117"/>
        <end position="137"/>
    </location>
</feature>
<evidence type="ECO:0000256" key="2">
    <source>
        <dbReference type="ARBA" id="ARBA00022989"/>
    </source>
</evidence>
<dbReference type="AlphaFoldDB" id="A0A1I6GDA1"/>
<feature type="transmembrane region" description="Helical" evidence="4">
    <location>
        <begin position="333"/>
        <end position="354"/>
    </location>
</feature>
<dbReference type="InterPro" id="IPR036259">
    <property type="entry name" value="MFS_trans_sf"/>
</dbReference>
<evidence type="ECO:0000256" key="4">
    <source>
        <dbReference type="SAM" id="Phobius"/>
    </source>
</evidence>
<accession>A0A1I6GDA1</accession>
<proteinExistence type="predicted"/>
<keyword evidence="2 4" id="KW-1133">Transmembrane helix</keyword>
<dbReference type="Pfam" id="PF07690">
    <property type="entry name" value="MFS_1"/>
    <property type="match status" value="1"/>
</dbReference>
<evidence type="ECO:0000313" key="7">
    <source>
        <dbReference type="Proteomes" id="UP000199658"/>
    </source>
</evidence>
<feature type="transmembrane region" description="Helical" evidence="4">
    <location>
        <begin position="297"/>
        <end position="321"/>
    </location>
</feature>
<dbReference type="EMBL" id="FOYO01000001">
    <property type="protein sequence ID" value="SFR40169.1"/>
    <property type="molecule type" value="Genomic_DNA"/>
</dbReference>
<feature type="transmembrane region" description="Helical" evidence="4">
    <location>
        <begin position="214"/>
        <end position="232"/>
    </location>
</feature>
<dbReference type="InterPro" id="IPR020846">
    <property type="entry name" value="MFS_dom"/>
</dbReference>
<dbReference type="RefSeq" id="WP_090213916.1">
    <property type="nucleotide sequence ID" value="NZ_FOYO01000001.1"/>
</dbReference>
<evidence type="ECO:0000259" key="5">
    <source>
        <dbReference type="PROSITE" id="PS50850"/>
    </source>
</evidence>
<protein>
    <submittedName>
        <fullName evidence="6">Predicted arabinose efflux permease, MFS family</fullName>
    </submittedName>
</protein>
<dbReference type="STRING" id="670154.SAMN04488002_1276"/>
<gene>
    <name evidence="6" type="ORF">SAMN04488002_1276</name>
</gene>
<feature type="transmembrane region" description="Helical" evidence="4">
    <location>
        <begin position="149"/>
        <end position="169"/>
    </location>
</feature>
<feature type="domain" description="Major facilitator superfamily (MFS) profile" evidence="5">
    <location>
        <begin position="1"/>
        <end position="387"/>
    </location>
</feature>
<dbReference type="PROSITE" id="PS50850">
    <property type="entry name" value="MFS"/>
    <property type="match status" value="1"/>
</dbReference>
<feature type="transmembrane region" description="Helical" evidence="4">
    <location>
        <begin position="244"/>
        <end position="262"/>
    </location>
</feature>
<dbReference type="SUPFAM" id="SSF103473">
    <property type="entry name" value="MFS general substrate transporter"/>
    <property type="match status" value="1"/>
</dbReference>
<dbReference type="Proteomes" id="UP000199658">
    <property type="component" value="Unassembled WGS sequence"/>
</dbReference>
<evidence type="ECO:0000256" key="3">
    <source>
        <dbReference type="ARBA" id="ARBA00023136"/>
    </source>
</evidence>
<sequence length="400" mass="41524">MTLFDDIRARPVPAPSHRAVIWAASACAVMSGAAIAPTIPAIEAALSGAPDGTVWGRIALVVPAVLIMLAGPWIGRQSGRVDQRAGFVASLIAMALFGVLGGFANGFGWLIATRIGLGIATAATLCFATAAITSLFQGPARGLVISRQAAINTFGGVVFVLLGGLLSQLGWRFPFSLYLLTLPVAYFASTLEWHPAAPITGNTPPPNTQLWRQMQIPLLVVGLAMTAFYLIPTQVPFLNLLMENAALSGLAIACATLLSGLVSLNIRRLVEAAGAGAVLAAAVFTGVLGLIELGLSSSVFAVLLAAVLVGMSFGALLPLMIQRIMAHGSPQTANIIAGYIASALYAGQVAASLFALGLGHAGTERLPFFAMALIIILTALTILNKEKLVPTSKWIWDHLA</sequence>
<dbReference type="Gene3D" id="1.20.1250.20">
    <property type="entry name" value="MFS general substrate transporter like domains"/>
    <property type="match status" value="1"/>
</dbReference>
<feature type="transmembrane region" description="Helical" evidence="4">
    <location>
        <begin position="87"/>
        <end position="111"/>
    </location>
</feature>
<dbReference type="InterPro" id="IPR011701">
    <property type="entry name" value="MFS"/>
</dbReference>